<dbReference type="PROSITE" id="PS50138">
    <property type="entry name" value="BRCA2_REPEAT"/>
    <property type="match status" value="4"/>
</dbReference>
<dbReference type="InterPro" id="IPR015525">
    <property type="entry name" value="BRCA2"/>
</dbReference>
<feature type="region of interest" description="Disordered" evidence="4">
    <location>
        <begin position="29"/>
        <end position="79"/>
    </location>
</feature>
<protein>
    <recommendedName>
        <fullName evidence="5">BRCA2 OB3 domain-containing protein</fullName>
    </recommendedName>
</protein>
<name>A0A8J2LUK0_9HEXA</name>
<feature type="domain" description="BRCA2 OB3" evidence="5">
    <location>
        <begin position="674"/>
        <end position="812"/>
    </location>
</feature>
<evidence type="ECO:0000313" key="7">
    <source>
        <dbReference type="Proteomes" id="UP000708208"/>
    </source>
</evidence>
<keyword evidence="7" id="KW-1185">Reference proteome</keyword>
<accession>A0A8J2LUK0</accession>
<reference evidence="6" key="1">
    <citation type="submission" date="2021-06" db="EMBL/GenBank/DDBJ databases">
        <authorList>
            <person name="Hodson N. C."/>
            <person name="Mongue J. A."/>
            <person name="Jaron S. K."/>
        </authorList>
    </citation>
    <scope>NUCLEOTIDE SEQUENCE</scope>
</reference>
<dbReference type="Proteomes" id="UP000708208">
    <property type="component" value="Unassembled WGS sequence"/>
</dbReference>
<feature type="compositionally biased region" description="Basic and acidic residues" evidence="4">
    <location>
        <begin position="335"/>
        <end position="344"/>
    </location>
</feature>
<gene>
    <name evidence="6" type="ORF">AFUS01_LOCUS47175</name>
</gene>
<comment type="caution">
    <text evidence="6">The sequence shown here is derived from an EMBL/GenBank/DDBJ whole genome shotgun (WGS) entry which is preliminary data.</text>
</comment>
<keyword evidence="3" id="KW-0234">DNA repair</keyword>
<dbReference type="AlphaFoldDB" id="A0A8J2LUK0"/>
<dbReference type="EMBL" id="CAJVCH010571658">
    <property type="protein sequence ID" value="CAG7838181.1"/>
    <property type="molecule type" value="Genomic_DNA"/>
</dbReference>
<feature type="compositionally biased region" description="Polar residues" evidence="4">
    <location>
        <begin position="346"/>
        <end position="388"/>
    </location>
</feature>
<dbReference type="InterPro" id="IPR015188">
    <property type="entry name" value="BRCA2_OB_3"/>
</dbReference>
<dbReference type="GO" id="GO:0000724">
    <property type="term" value="P:double-strand break repair via homologous recombination"/>
    <property type="evidence" value="ECO:0007669"/>
    <property type="project" value="InterPro"/>
</dbReference>
<evidence type="ECO:0000259" key="5">
    <source>
        <dbReference type="Pfam" id="PF09104"/>
    </source>
</evidence>
<evidence type="ECO:0000256" key="2">
    <source>
        <dbReference type="ARBA" id="ARBA00022763"/>
    </source>
</evidence>
<dbReference type="OrthoDB" id="21095at2759"/>
<dbReference type="GO" id="GO:0006355">
    <property type="term" value="P:regulation of DNA-templated transcription"/>
    <property type="evidence" value="ECO:0007669"/>
    <property type="project" value="TreeGrafter"/>
</dbReference>
<evidence type="ECO:0000256" key="4">
    <source>
        <dbReference type="SAM" id="MobiDB-lite"/>
    </source>
</evidence>
<feature type="region of interest" description="Disordered" evidence="4">
    <location>
        <begin position="144"/>
        <end position="183"/>
    </location>
</feature>
<evidence type="ECO:0000313" key="6">
    <source>
        <dbReference type="EMBL" id="CAG7838181.1"/>
    </source>
</evidence>
<proteinExistence type="predicted"/>
<evidence type="ECO:0000256" key="3">
    <source>
        <dbReference type="ARBA" id="ARBA00023204"/>
    </source>
</evidence>
<keyword evidence="2" id="KW-0227">DNA damage</keyword>
<dbReference type="Pfam" id="PF09104">
    <property type="entry name" value="BRCA-2_OB3"/>
    <property type="match status" value="1"/>
</dbReference>
<feature type="region of interest" description="Disordered" evidence="4">
    <location>
        <begin position="102"/>
        <end position="123"/>
    </location>
</feature>
<feature type="region of interest" description="Disordered" evidence="4">
    <location>
        <begin position="335"/>
        <end position="388"/>
    </location>
</feature>
<evidence type="ECO:0000256" key="1">
    <source>
        <dbReference type="ARBA" id="ARBA00022737"/>
    </source>
</evidence>
<dbReference type="InterPro" id="IPR002093">
    <property type="entry name" value="BRCA2_repeat"/>
</dbReference>
<dbReference type="PANTHER" id="PTHR11289:SF0">
    <property type="entry name" value="BREAST CANCER TYPE 2 SUSCEPTIBILITY PROTEIN"/>
    <property type="match status" value="1"/>
</dbReference>
<sequence length="848" mass="94216">MDPLSNFGGFSTASGKAVRISEEALKKARSLWETTDDDPSALGDFNEEPGRNDSDGEPNDMSEPYPEEGEKEVSGVSNFLGGFSTASGKKVSVSEEALKKARSLWDESKESVPTDLGKFTGGFMTASGSSVKVSEEALKKARDLWDNSTGEFPDETAGGGLSKGRSNASVDPDLTNEGRSSLDGVPLRAMNLSGGGFSTASGKSVKVSAEALKRAQSLWTEELTDKDQDCSEVKDISFSGDFDEPVQSSTPKIPDVILKERAKPKAFVTPFKKTGAVVGVKSALTNNSTNFISPVLSDRRVSHLKGSNTVPMKTLGTRPGKFTPPLRIPVVRTTDSLKRARGSGEDLTSNCKSPKLNPNRTASSIVDENVPTSLNESSSSSVTTPGRISVTESQEILYSSKALLDDDDDFDLMETDEIPPSESHSRPTSFANIIVDKKPVSHLRAWVARVYPVVFMCKTADGKIEYHSETSYEKIVKNKESTQSKEMEQLFIQVEEERRKALAAASPSIPLSFLRKDNLNNLNVGDLLKIIESGDDFSNIHTLLSDSKLAQVREAQERKREEVRREIQKEVEIRFKKLCFGYLSVSPVLRIRLSDLSFSTSCETNKSSPNAVLSFWRPCEDLRTSLTECLAIDIFSVSPSQIYDDIKLNSTRETRIQPFHLDDVSREKLRPFLRRCYSFEEVMNEDFSPPFREFDIVGLIVQIEDATSQMGETIYMSDVDENIISIKFWRTLSDEGLENVLQVGCMVSASNVQWRQSSLTGVFRIGYCQDTTRFSLQPKESYLQETLATMKKVIQDADEYISKCSRKIQLMLNGEVIDTPKTPPLVRRIQPHIFEPSRKRLIEDDKFV</sequence>
<keyword evidence="1" id="KW-0677">Repeat</keyword>
<dbReference type="PANTHER" id="PTHR11289">
    <property type="entry name" value="BREAST CANCER TYPE 2 SUSCEPTIBILITY PROTEIN BRCA2"/>
    <property type="match status" value="1"/>
</dbReference>
<organism evidence="6 7">
    <name type="scientific">Allacma fusca</name>
    <dbReference type="NCBI Taxonomy" id="39272"/>
    <lineage>
        <taxon>Eukaryota</taxon>
        <taxon>Metazoa</taxon>
        <taxon>Ecdysozoa</taxon>
        <taxon>Arthropoda</taxon>
        <taxon>Hexapoda</taxon>
        <taxon>Collembola</taxon>
        <taxon>Symphypleona</taxon>
        <taxon>Sminthuridae</taxon>
        <taxon>Allacma</taxon>
    </lineage>
</organism>
<feature type="compositionally biased region" description="Acidic residues" evidence="4">
    <location>
        <begin position="55"/>
        <end position="70"/>
    </location>
</feature>
<dbReference type="Pfam" id="PF00634">
    <property type="entry name" value="BRCA2"/>
    <property type="match status" value="4"/>
</dbReference>
<dbReference type="GO" id="GO:0005634">
    <property type="term" value="C:nucleus"/>
    <property type="evidence" value="ECO:0007669"/>
    <property type="project" value="TreeGrafter"/>
</dbReference>
<feature type="compositionally biased region" description="Basic and acidic residues" evidence="4">
    <location>
        <begin position="102"/>
        <end position="112"/>
    </location>
</feature>